<dbReference type="EnsemblMetazoa" id="XM_038201211.1">
    <property type="protein sequence ID" value="XP_038057139.1"/>
    <property type="gene ID" value="LOC119728812"/>
</dbReference>
<dbReference type="AlphaFoldDB" id="A0A914A0C6"/>
<protein>
    <submittedName>
        <fullName evidence="2">Uncharacterized protein</fullName>
    </submittedName>
</protein>
<dbReference type="InterPro" id="IPR029063">
    <property type="entry name" value="SAM-dependent_MTases_sf"/>
</dbReference>
<dbReference type="RefSeq" id="XP_038057139.1">
    <property type="nucleotide sequence ID" value="XM_038201211.1"/>
</dbReference>
<accession>A0A914A0C6</accession>
<keyword evidence="3" id="KW-1185">Reference proteome</keyword>
<feature type="region of interest" description="Disordered" evidence="1">
    <location>
        <begin position="380"/>
        <end position="467"/>
    </location>
</feature>
<dbReference type="GeneID" id="119728812"/>
<dbReference type="SUPFAM" id="SSF53335">
    <property type="entry name" value="S-adenosyl-L-methionine-dependent methyltransferases"/>
    <property type="match status" value="1"/>
</dbReference>
<organism evidence="2 3">
    <name type="scientific">Patiria miniata</name>
    <name type="common">Bat star</name>
    <name type="synonym">Asterina miniata</name>
    <dbReference type="NCBI Taxonomy" id="46514"/>
    <lineage>
        <taxon>Eukaryota</taxon>
        <taxon>Metazoa</taxon>
        <taxon>Echinodermata</taxon>
        <taxon>Eleutherozoa</taxon>
        <taxon>Asterozoa</taxon>
        <taxon>Asteroidea</taxon>
        <taxon>Valvatacea</taxon>
        <taxon>Valvatida</taxon>
        <taxon>Asterinidae</taxon>
        <taxon>Patiria</taxon>
    </lineage>
</organism>
<reference evidence="2" key="1">
    <citation type="submission" date="2022-11" db="UniProtKB">
        <authorList>
            <consortium name="EnsemblMetazoa"/>
        </authorList>
    </citation>
    <scope>IDENTIFICATION</scope>
</reference>
<evidence type="ECO:0000256" key="1">
    <source>
        <dbReference type="SAM" id="MobiDB-lite"/>
    </source>
</evidence>
<evidence type="ECO:0000313" key="3">
    <source>
        <dbReference type="Proteomes" id="UP000887568"/>
    </source>
</evidence>
<dbReference type="OrthoDB" id="2126785at2759"/>
<feature type="compositionally biased region" description="Polar residues" evidence="1">
    <location>
        <begin position="421"/>
        <end position="451"/>
    </location>
</feature>
<dbReference type="Proteomes" id="UP000887568">
    <property type="component" value="Unplaced"/>
</dbReference>
<evidence type="ECO:0000313" key="2">
    <source>
        <dbReference type="EnsemblMetazoa" id="XP_038057139.1"/>
    </source>
</evidence>
<dbReference type="OMA" id="EPANRCA"/>
<name>A0A914A0C6_PATMI</name>
<sequence length="480" mass="54078">MDLPVPNAQVVSDYFRRVLTDILEDLVNKVPNDGYTSNTEIVKQSLREISNLYKHGLRFSNSGLRTDWNEPANRCAYVFLYLMHHCYLVYGSLQYSDEVTRSWRNRSSLKVCSIGGGPGSDLVGLTTFLRVHGIFPPSLECLVLDLYPNWKDTWDTIYNHLPDAFSVTYCRCDLVKDTQLHTRDLQFIKQADIITMSKSFSAVSAFYRADPSKGAFLRDVLQQTKPGCFVLFIDNEYSGCTQFQRDFASRAGMDLVFEFRGKPTFPKGAYSFTIRKHNSLFDFSPMRSCDVTIQLFRKKGAVQSRQAVNSAVPPVGISSSSRSTPHHDVISSYDVFHEIAIRNTVTPRATSPQYSSGIPQAASNVYPAYSIYNQPYSSHRTATVERPSSGSYRTPTTPADSSHVNISVISHQPKRVDQAPKPSNSALVPKPSKQTSNRQASRVANTNPNSYRSRDERQHQDDEDETTLSRYCCPQACTIL</sequence>
<feature type="compositionally biased region" description="Polar residues" evidence="1">
    <location>
        <begin position="380"/>
        <end position="410"/>
    </location>
</feature>
<proteinExistence type="predicted"/>